<name>A0A1D2J9F5_PARBR</name>
<gene>
    <name evidence="2" type="ORF">ACO22_05746</name>
</gene>
<sequence>MSSSNNPEPQSTTSSYVEQASNAIKNTISKVTGGTTSQDDKDKDTKPQPPPRGQYNQTVGSAKQTVGAAIGNDNLRKAGERQNAEGENQEARRMKAEAERRKFKQMHEEGKLQQKSAEEDIDQRWGGDDK</sequence>
<feature type="region of interest" description="Disordered" evidence="1">
    <location>
        <begin position="1"/>
        <end position="130"/>
    </location>
</feature>
<dbReference type="EMBL" id="LZYO01000270">
    <property type="protein sequence ID" value="ODH20993.1"/>
    <property type="molecule type" value="Genomic_DNA"/>
</dbReference>
<proteinExistence type="predicted"/>
<comment type="caution">
    <text evidence="2">The sequence shown here is derived from an EMBL/GenBank/DDBJ whole genome shotgun (WGS) entry which is preliminary data.</text>
</comment>
<dbReference type="VEuPathDB" id="FungiDB:PADG_06136"/>
<protein>
    <recommendedName>
        <fullName evidence="4">CsbD-like domain-containing protein</fullName>
    </recommendedName>
</protein>
<feature type="compositionally biased region" description="Basic and acidic residues" evidence="1">
    <location>
        <begin position="74"/>
        <end position="130"/>
    </location>
</feature>
<evidence type="ECO:0000313" key="3">
    <source>
        <dbReference type="Proteomes" id="UP000242814"/>
    </source>
</evidence>
<feature type="compositionally biased region" description="Polar residues" evidence="1">
    <location>
        <begin position="54"/>
        <end position="64"/>
    </location>
</feature>
<dbReference type="VEuPathDB" id="FungiDB:PABG_05798"/>
<accession>A0A1D2J9F5</accession>
<evidence type="ECO:0000313" key="2">
    <source>
        <dbReference type="EMBL" id="ODH20993.1"/>
    </source>
</evidence>
<dbReference type="PANTHER" id="PTHR40460">
    <property type="entry name" value="CHROMOSOME 1, WHOLE GENOME SHOTGUN SEQUENCE"/>
    <property type="match status" value="1"/>
</dbReference>
<reference evidence="2 3" key="1">
    <citation type="submission" date="2016-06" db="EMBL/GenBank/DDBJ databases">
        <authorList>
            <person name="Kjaerup R.B."/>
            <person name="Dalgaard T.S."/>
            <person name="Juul-Madsen H.R."/>
        </authorList>
    </citation>
    <scope>NUCLEOTIDE SEQUENCE [LARGE SCALE GENOMIC DNA]</scope>
    <source>
        <strain evidence="2 3">Pb300</strain>
    </source>
</reference>
<evidence type="ECO:0000256" key="1">
    <source>
        <dbReference type="SAM" id="MobiDB-lite"/>
    </source>
</evidence>
<evidence type="ECO:0008006" key="4">
    <source>
        <dbReference type="Google" id="ProtNLM"/>
    </source>
</evidence>
<dbReference type="Proteomes" id="UP000242814">
    <property type="component" value="Unassembled WGS sequence"/>
</dbReference>
<dbReference type="PANTHER" id="PTHR40460:SF1">
    <property type="entry name" value="CSBD-LIKE DOMAIN-CONTAINING PROTEIN"/>
    <property type="match status" value="1"/>
</dbReference>
<dbReference type="SUPFAM" id="SSF69047">
    <property type="entry name" value="Hypothetical protein YjbJ"/>
    <property type="match status" value="1"/>
</dbReference>
<organism evidence="2 3">
    <name type="scientific">Paracoccidioides brasiliensis</name>
    <dbReference type="NCBI Taxonomy" id="121759"/>
    <lineage>
        <taxon>Eukaryota</taxon>
        <taxon>Fungi</taxon>
        <taxon>Dikarya</taxon>
        <taxon>Ascomycota</taxon>
        <taxon>Pezizomycotina</taxon>
        <taxon>Eurotiomycetes</taxon>
        <taxon>Eurotiomycetidae</taxon>
        <taxon>Onygenales</taxon>
        <taxon>Ajellomycetaceae</taxon>
        <taxon>Paracoccidioides</taxon>
    </lineage>
</organism>
<dbReference type="InterPro" id="IPR036629">
    <property type="entry name" value="YjbJ_sf"/>
</dbReference>
<feature type="compositionally biased region" description="Polar residues" evidence="1">
    <location>
        <begin position="1"/>
        <end position="30"/>
    </location>
</feature>
<dbReference type="AlphaFoldDB" id="A0A1D2J9F5"/>